<evidence type="ECO:0000256" key="10">
    <source>
        <dbReference type="ARBA" id="ARBA00022840"/>
    </source>
</evidence>
<keyword evidence="12" id="KW-0324">Glycolysis</keyword>
<dbReference type="Pfam" id="PF00162">
    <property type="entry name" value="PGK"/>
    <property type="match status" value="1"/>
</dbReference>
<organism evidence="15 16">
    <name type="scientific">Durusdinium trenchii</name>
    <dbReference type="NCBI Taxonomy" id="1381693"/>
    <lineage>
        <taxon>Eukaryota</taxon>
        <taxon>Sar</taxon>
        <taxon>Alveolata</taxon>
        <taxon>Dinophyceae</taxon>
        <taxon>Suessiales</taxon>
        <taxon>Symbiodiniaceae</taxon>
        <taxon>Durusdinium</taxon>
    </lineage>
</organism>
<comment type="pathway">
    <text evidence="2 13">Carbohydrate degradation; glycolysis; pyruvate from D-glyceraldehyde 3-phosphate: step 2/5.</text>
</comment>
<evidence type="ECO:0000256" key="1">
    <source>
        <dbReference type="ARBA" id="ARBA00001946"/>
    </source>
</evidence>
<proteinExistence type="inferred from homology"/>
<dbReference type="PRINTS" id="PR00477">
    <property type="entry name" value="PHGLYCKINASE"/>
</dbReference>
<comment type="caution">
    <text evidence="15">The sequence shown here is derived from an EMBL/GenBank/DDBJ whole genome shotgun (WGS) entry which is preliminary data.</text>
</comment>
<dbReference type="PANTHER" id="PTHR11406:SF0">
    <property type="entry name" value="PHOSPHOGLYCERATE KINASE"/>
    <property type="match status" value="1"/>
</dbReference>
<gene>
    <name evidence="15" type="ORF">CCMP2556_LOCUS5804</name>
</gene>
<dbReference type="InterPro" id="IPR015824">
    <property type="entry name" value="Phosphoglycerate_kinase_N"/>
</dbReference>
<evidence type="ECO:0000256" key="9">
    <source>
        <dbReference type="ARBA" id="ARBA00022777"/>
    </source>
</evidence>
<evidence type="ECO:0000256" key="5">
    <source>
        <dbReference type="ARBA" id="ARBA00013061"/>
    </source>
</evidence>
<dbReference type="Gene3D" id="3.40.50.1260">
    <property type="entry name" value="Phosphoglycerate kinase, N-terminal domain"/>
    <property type="match status" value="3"/>
</dbReference>
<comment type="subunit">
    <text evidence="4 14">Monomer.</text>
</comment>
<dbReference type="PROSITE" id="PS00111">
    <property type="entry name" value="PGLYCERATE_KINASE"/>
    <property type="match status" value="1"/>
</dbReference>
<evidence type="ECO:0000256" key="3">
    <source>
        <dbReference type="ARBA" id="ARBA00008982"/>
    </source>
</evidence>
<comment type="catalytic activity">
    <reaction evidence="13">
        <text>(2R)-3-phosphoglycerate + ATP = (2R)-3-phospho-glyceroyl phosphate + ADP</text>
        <dbReference type="Rhea" id="RHEA:14801"/>
        <dbReference type="ChEBI" id="CHEBI:30616"/>
        <dbReference type="ChEBI" id="CHEBI:57604"/>
        <dbReference type="ChEBI" id="CHEBI:58272"/>
        <dbReference type="ChEBI" id="CHEBI:456216"/>
        <dbReference type="EC" id="2.7.2.3"/>
    </reaction>
</comment>
<evidence type="ECO:0000256" key="8">
    <source>
        <dbReference type="ARBA" id="ARBA00022741"/>
    </source>
</evidence>
<reference evidence="15 16" key="1">
    <citation type="submission" date="2024-02" db="EMBL/GenBank/DDBJ databases">
        <authorList>
            <person name="Chen Y."/>
            <person name="Shah S."/>
            <person name="Dougan E. K."/>
            <person name="Thang M."/>
            <person name="Chan C."/>
        </authorList>
    </citation>
    <scope>NUCLEOTIDE SEQUENCE [LARGE SCALE GENOMIC DNA]</scope>
</reference>
<evidence type="ECO:0000256" key="14">
    <source>
        <dbReference type="RuleBase" id="RU000696"/>
    </source>
</evidence>
<evidence type="ECO:0000313" key="16">
    <source>
        <dbReference type="Proteomes" id="UP001642484"/>
    </source>
</evidence>
<keyword evidence="10" id="KW-0067">ATP-binding</keyword>
<keyword evidence="9 13" id="KW-0418">Kinase</keyword>
<dbReference type="InterPro" id="IPR001576">
    <property type="entry name" value="Phosphoglycerate_kinase"/>
</dbReference>
<dbReference type="EMBL" id="CAXAMN010002470">
    <property type="protein sequence ID" value="CAK8999797.1"/>
    <property type="molecule type" value="Genomic_DNA"/>
</dbReference>
<comment type="similarity">
    <text evidence="3 13">Belongs to the phosphoglycerate kinase family.</text>
</comment>
<evidence type="ECO:0000256" key="12">
    <source>
        <dbReference type="ARBA" id="ARBA00023152"/>
    </source>
</evidence>
<accession>A0ABP0ICQ2</accession>
<dbReference type="PANTHER" id="PTHR11406">
    <property type="entry name" value="PHOSPHOGLYCERATE KINASE"/>
    <property type="match status" value="1"/>
</dbReference>
<dbReference type="EC" id="2.7.2.3" evidence="5 13"/>
<dbReference type="InterPro" id="IPR015911">
    <property type="entry name" value="Phosphoglycerate_kinase_CS"/>
</dbReference>
<evidence type="ECO:0000256" key="4">
    <source>
        <dbReference type="ARBA" id="ARBA00011245"/>
    </source>
</evidence>
<evidence type="ECO:0000256" key="13">
    <source>
        <dbReference type="RuleBase" id="RU000532"/>
    </source>
</evidence>
<keyword evidence="11" id="KW-0460">Magnesium</keyword>
<comment type="cofactor">
    <cofactor evidence="1">
        <name>Mg(2+)</name>
        <dbReference type="ChEBI" id="CHEBI:18420"/>
    </cofactor>
</comment>
<evidence type="ECO:0000256" key="11">
    <source>
        <dbReference type="ARBA" id="ARBA00022842"/>
    </source>
</evidence>
<sequence length="440" mass="48958">MSQKLSALVHAAFGSSQRCLGFGAMGKMTLKEVDVRDKRVLIRVDFNVPQDKNDPSVITNTQRIDGAMPTIRHCLKKGAKSVVLCSHLGRPDGKVVEKYSLAPVAKAVERILEQEVLFLKDCVGSEVEAACADPAAGSVILLENLRFHIEEEGKNEAKEKADPDKVKDFRASLAKLGDVYVNDAFGTAHRAHSSMLGEGFPIRVAGFLMGKELASFGKVLNKPRRPVLAILGGAKVSDKIQLIKNMLDKVDIMIIGGGMAYTFLKVNDEMEIGKSLFDEVCFLTHVRGEADEAFSENEEMKIQARSFINAAEAGYQTLQEQAQNQFMEMAMNHRQQIAGLEMMQGQKVSFLEMNLAQQQHASMDFQRRLTETESVQAQLLKELRELKGRKDEVPKGLPKFAIPYRSMKHHSQVYLKPMMSDLLELLICSVLHPRSLNPEA</sequence>
<evidence type="ECO:0000313" key="15">
    <source>
        <dbReference type="EMBL" id="CAK8999797.1"/>
    </source>
</evidence>
<keyword evidence="8" id="KW-0547">Nucleotide-binding</keyword>
<keyword evidence="16" id="KW-1185">Reference proteome</keyword>
<evidence type="ECO:0000256" key="7">
    <source>
        <dbReference type="ARBA" id="ARBA00022723"/>
    </source>
</evidence>
<dbReference type="SUPFAM" id="SSF53748">
    <property type="entry name" value="Phosphoglycerate kinase"/>
    <property type="match status" value="1"/>
</dbReference>
<dbReference type="InterPro" id="IPR036043">
    <property type="entry name" value="Phosphoglycerate_kinase_sf"/>
</dbReference>
<dbReference type="Proteomes" id="UP001642484">
    <property type="component" value="Unassembled WGS sequence"/>
</dbReference>
<keyword evidence="6 13" id="KW-0808">Transferase</keyword>
<name>A0ABP0ICQ2_9DINO</name>
<protein>
    <recommendedName>
        <fullName evidence="5 13">Phosphoglycerate kinase</fullName>
        <ecNumber evidence="5 13">2.7.2.3</ecNumber>
    </recommendedName>
</protein>
<keyword evidence="7" id="KW-0479">Metal-binding</keyword>
<evidence type="ECO:0000256" key="6">
    <source>
        <dbReference type="ARBA" id="ARBA00022679"/>
    </source>
</evidence>
<evidence type="ECO:0000256" key="2">
    <source>
        <dbReference type="ARBA" id="ARBA00004838"/>
    </source>
</evidence>